<gene>
    <name evidence="3" type="ORF">D3P06_13030</name>
</gene>
<sequence length="82" mass="8837">MWNLQDAKTRFSTVVADALAGRPQHVTRRGKPAVVVLSEADYAQLKAAAQASRESFVDHLLAFPAQDTALSRASAAPRDVAF</sequence>
<evidence type="ECO:0000313" key="3">
    <source>
        <dbReference type="EMBL" id="RJL00927.1"/>
    </source>
</evidence>
<dbReference type="InterPro" id="IPR036165">
    <property type="entry name" value="YefM-like_sf"/>
</dbReference>
<dbReference type="AlphaFoldDB" id="A0A418ZST3"/>
<dbReference type="OrthoDB" id="517402at2"/>
<organism evidence="3 4">
    <name type="scientific">Paracoccus aestuarii</name>
    <dbReference type="NCBI Taxonomy" id="453842"/>
    <lineage>
        <taxon>Bacteria</taxon>
        <taxon>Pseudomonadati</taxon>
        <taxon>Pseudomonadota</taxon>
        <taxon>Alphaproteobacteria</taxon>
        <taxon>Rhodobacterales</taxon>
        <taxon>Paracoccaceae</taxon>
        <taxon>Paracoccus</taxon>
    </lineage>
</organism>
<dbReference type="NCBIfam" id="TIGR01552">
    <property type="entry name" value="phd_fam"/>
    <property type="match status" value="1"/>
</dbReference>
<dbReference type="InterPro" id="IPR006442">
    <property type="entry name" value="Antitoxin_Phd/YefM"/>
</dbReference>
<evidence type="ECO:0000313" key="4">
    <source>
        <dbReference type="Proteomes" id="UP000285530"/>
    </source>
</evidence>
<dbReference type="Pfam" id="PF02604">
    <property type="entry name" value="PhdYeFM_antitox"/>
    <property type="match status" value="1"/>
</dbReference>
<dbReference type="SUPFAM" id="SSF143120">
    <property type="entry name" value="YefM-like"/>
    <property type="match status" value="1"/>
</dbReference>
<protein>
    <recommendedName>
        <fullName evidence="2">Antitoxin</fullName>
    </recommendedName>
</protein>
<dbReference type="EMBL" id="QZEV01000074">
    <property type="protein sequence ID" value="RJL00927.1"/>
    <property type="molecule type" value="Genomic_DNA"/>
</dbReference>
<keyword evidence="4" id="KW-1185">Reference proteome</keyword>
<comment type="function">
    <text evidence="2">Antitoxin component of a type II toxin-antitoxin (TA) system.</text>
</comment>
<comment type="caution">
    <text evidence="3">The sequence shown here is derived from an EMBL/GenBank/DDBJ whole genome shotgun (WGS) entry which is preliminary data.</text>
</comment>
<dbReference type="Proteomes" id="UP000285530">
    <property type="component" value="Unassembled WGS sequence"/>
</dbReference>
<dbReference type="Gene3D" id="3.40.1620.10">
    <property type="entry name" value="YefM-like domain"/>
    <property type="match status" value="1"/>
</dbReference>
<comment type="similarity">
    <text evidence="1 2">Belongs to the phD/YefM antitoxin family.</text>
</comment>
<evidence type="ECO:0000256" key="1">
    <source>
        <dbReference type="ARBA" id="ARBA00009981"/>
    </source>
</evidence>
<accession>A0A418ZST3</accession>
<name>A0A418ZST3_9RHOB</name>
<evidence type="ECO:0000256" key="2">
    <source>
        <dbReference type="RuleBase" id="RU362080"/>
    </source>
</evidence>
<reference evidence="3 4" key="1">
    <citation type="submission" date="2018-09" db="EMBL/GenBank/DDBJ databases">
        <title>Paracoccus onubensis nov. sp. a moderate halophilic bacterium isolated from Gruta de las Maravillas (Aracena, Spain).</title>
        <authorList>
            <person name="Jurado V."/>
            <person name="Gutierrez-Patricio S."/>
            <person name="Gonzalez-Pimentel J.L."/>
            <person name="Laiz L."/>
            <person name="Saiz-Jimenez C."/>
        </authorList>
    </citation>
    <scope>NUCLEOTIDE SEQUENCE [LARGE SCALE GENOMIC DNA]</scope>
    <source>
        <strain evidence="3 4">DSM 19484</strain>
    </source>
</reference>
<dbReference type="RefSeq" id="WP_119886961.1">
    <property type="nucleotide sequence ID" value="NZ_CP067170.1"/>
</dbReference>
<proteinExistence type="inferred from homology"/>